<evidence type="ECO:0000256" key="9">
    <source>
        <dbReference type="ARBA" id="ARBA00022801"/>
    </source>
</evidence>
<evidence type="ECO:0000256" key="7">
    <source>
        <dbReference type="ARBA" id="ARBA00022723"/>
    </source>
</evidence>
<keyword evidence="7" id="KW-0479">Metal-binding</keyword>
<dbReference type="Proteomes" id="UP000256690">
    <property type="component" value="Unassembled WGS sequence"/>
</dbReference>
<dbReference type="EMBL" id="PVWQ01000002">
    <property type="protein sequence ID" value="RDW90230.1"/>
    <property type="molecule type" value="Genomic_DNA"/>
</dbReference>
<dbReference type="RefSeq" id="XP_026607184.1">
    <property type="nucleotide sequence ID" value="XM_026744021.1"/>
</dbReference>
<feature type="region of interest" description="Disordered" evidence="11">
    <location>
        <begin position="1008"/>
        <end position="1082"/>
    </location>
</feature>
<proteinExistence type="inferred from homology"/>
<protein>
    <recommendedName>
        <fullName evidence="4">ribonuclease Z</fullName>
        <ecNumber evidence="4">3.1.26.11</ecNumber>
    </recommendedName>
</protein>
<evidence type="ECO:0000256" key="8">
    <source>
        <dbReference type="ARBA" id="ARBA00022759"/>
    </source>
</evidence>
<dbReference type="AlphaFoldDB" id="A0A3D8SVB1"/>
<dbReference type="GO" id="GO:0005739">
    <property type="term" value="C:mitochondrion"/>
    <property type="evidence" value="ECO:0007669"/>
    <property type="project" value="TreeGrafter"/>
</dbReference>
<dbReference type="PANTHER" id="PTHR12553:SF49">
    <property type="entry name" value="ZINC PHOSPHODIESTERASE ELAC PROTEIN 2"/>
    <property type="match status" value="1"/>
</dbReference>
<evidence type="ECO:0000256" key="5">
    <source>
        <dbReference type="ARBA" id="ARBA00022694"/>
    </source>
</evidence>
<evidence type="ECO:0000256" key="1">
    <source>
        <dbReference type="ARBA" id="ARBA00000402"/>
    </source>
</evidence>
<keyword evidence="6" id="KW-0540">Nuclease</keyword>
<evidence type="ECO:0000256" key="3">
    <source>
        <dbReference type="ARBA" id="ARBA00007823"/>
    </source>
</evidence>
<dbReference type="GeneID" id="38112375"/>
<feature type="domain" description="Metallo-beta-lactamase" evidence="12">
    <location>
        <begin position="578"/>
        <end position="643"/>
    </location>
</feature>
<dbReference type="GO" id="GO:1990180">
    <property type="term" value="P:mitochondrial tRNA 3'-end processing"/>
    <property type="evidence" value="ECO:0007669"/>
    <property type="project" value="TreeGrafter"/>
</dbReference>
<feature type="domain" description="tRNase Z endonuclease" evidence="13">
    <location>
        <begin position="6"/>
        <end position="68"/>
    </location>
</feature>
<dbReference type="GO" id="GO:0046872">
    <property type="term" value="F:metal ion binding"/>
    <property type="evidence" value="ECO:0007669"/>
    <property type="project" value="UniProtKB-KW"/>
</dbReference>
<evidence type="ECO:0000256" key="6">
    <source>
        <dbReference type="ARBA" id="ARBA00022722"/>
    </source>
</evidence>
<dbReference type="InterPro" id="IPR001279">
    <property type="entry name" value="Metallo-B-lactamas"/>
</dbReference>
<dbReference type="Pfam" id="PF00753">
    <property type="entry name" value="Lactamase_B"/>
    <property type="match status" value="1"/>
</dbReference>
<dbReference type="Pfam" id="PF13691">
    <property type="entry name" value="Lactamase_B_4"/>
    <property type="match status" value="1"/>
</dbReference>
<keyword evidence="10" id="KW-0862">Zinc</keyword>
<keyword evidence="5" id="KW-0819">tRNA processing</keyword>
<dbReference type="CDD" id="cd07718">
    <property type="entry name" value="RNaseZ_ELAC1_ELAC2-C-term-like_MBL-fold"/>
    <property type="match status" value="1"/>
</dbReference>
<dbReference type="OrthoDB" id="527344at2759"/>
<dbReference type="InterPro" id="IPR027794">
    <property type="entry name" value="tRNase_Z_dom"/>
</dbReference>
<organism evidence="14 15">
    <name type="scientific">Aspergillus mulundensis</name>
    <dbReference type="NCBI Taxonomy" id="1810919"/>
    <lineage>
        <taxon>Eukaryota</taxon>
        <taxon>Fungi</taxon>
        <taxon>Dikarya</taxon>
        <taxon>Ascomycota</taxon>
        <taxon>Pezizomycotina</taxon>
        <taxon>Eurotiomycetes</taxon>
        <taxon>Eurotiomycetidae</taxon>
        <taxon>Eurotiales</taxon>
        <taxon>Aspergillaceae</taxon>
        <taxon>Aspergillus</taxon>
        <taxon>Aspergillus subgen. Nidulantes</taxon>
    </lineage>
</organism>
<gene>
    <name evidence="14" type="ORF">DSM5745_02005</name>
</gene>
<comment type="catalytic activity">
    <reaction evidence="1">
        <text>Endonucleolytic cleavage of RNA, removing extra 3' nucleotides from tRNA precursor, generating 3' termini of tRNAs. A 3'-hydroxy group is left at the tRNA terminus and a 5'-phosphoryl group is left at the trailer molecule.</text>
        <dbReference type="EC" id="3.1.26.11"/>
    </reaction>
</comment>
<dbReference type="STRING" id="1810919.A0A3D8SVB1"/>
<keyword evidence="9" id="KW-0378">Hydrolase</keyword>
<evidence type="ECO:0000313" key="14">
    <source>
        <dbReference type="EMBL" id="RDW90230.1"/>
    </source>
</evidence>
<dbReference type="SUPFAM" id="SSF56281">
    <property type="entry name" value="Metallo-hydrolase/oxidoreductase"/>
    <property type="match status" value="2"/>
</dbReference>
<dbReference type="EC" id="3.1.26.11" evidence="4"/>
<comment type="similarity">
    <text evidence="3">Belongs to the RNase Z family.</text>
</comment>
<dbReference type="InterPro" id="IPR047151">
    <property type="entry name" value="RNZ2-like"/>
</dbReference>
<evidence type="ECO:0000259" key="13">
    <source>
        <dbReference type="Pfam" id="PF13691"/>
    </source>
</evidence>
<evidence type="ECO:0000256" key="4">
    <source>
        <dbReference type="ARBA" id="ARBA00012477"/>
    </source>
</evidence>
<keyword evidence="15" id="KW-1185">Reference proteome</keyword>
<evidence type="ECO:0000256" key="2">
    <source>
        <dbReference type="ARBA" id="ARBA00001947"/>
    </source>
</evidence>
<feature type="compositionally biased region" description="Polar residues" evidence="11">
    <location>
        <begin position="1033"/>
        <end position="1056"/>
    </location>
</feature>
<reference evidence="14 15" key="1">
    <citation type="journal article" date="2018" name="IMA Fungus">
        <title>IMA Genome-F 9: Draft genome sequence of Annulohypoxylon stygium, Aspergillus mulundensis, Berkeleyomyces basicola (syn. Thielaviopsis basicola), Ceratocystis smalleyi, two Cercospora beticola strains, Coleophoma cylindrospora, Fusarium fracticaudum, Phialophora cf. hyalina, and Morchella septimelata.</title>
        <authorList>
            <person name="Wingfield B.D."/>
            <person name="Bills G.F."/>
            <person name="Dong Y."/>
            <person name="Huang W."/>
            <person name="Nel W.J."/>
            <person name="Swalarsk-Parry B.S."/>
            <person name="Vaghefi N."/>
            <person name="Wilken P.M."/>
            <person name="An Z."/>
            <person name="de Beer Z.W."/>
            <person name="De Vos L."/>
            <person name="Chen L."/>
            <person name="Duong T.A."/>
            <person name="Gao Y."/>
            <person name="Hammerbacher A."/>
            <person name="Kikkert J.R."/>
            <person name="Li Y."/>
            <person name="Li H."/>
            <person name="Li K."/>
            <person name="Li Q."/>
            <person name="Liu X."/>
            <person name="Ma X."/>
            <person name="Naidoo K."/>
            <person name="Pethybridge S.J."/>
            <person name="Sun J."/>
            <person name="Steenkamp E.T."/>
            <person name="van der Nest M.A."/>
            <person name="van Wyk S."/>
            <person name="Wingfield M.J."/>
            <person name="Xiong C."/>
            <person name="Yue Q."/>
            <person name="Zhang X."/>
        </authorList>
    </citation>
    <scope>NUCLEOTIDE SEQUENCE [LARGE SCALE GENOMIC DNA]</scope>
    <source>
        <strain evidence="14 15">DSM 5745</strain>
    </source>
</reference>
<dbReference type="PANTHER" id="PTHR12553">
    <property type="entry name" value="ZINC PHOSPHODIESTERASE ELAC PROTEIN 2"/>
    <property type="match status" value="1"/>
</dbReference>
<evidence type="ECO:0000256" key="11">
    <source>
        <dbReference type="SAM" id="MobiDB-lite"/>
    </source>
</evidence>
<dbReference type="GO" id="GO:0042781">
    <property type="term" value="F:3'-tRNA processing endoribonuclease activity"/>
    <property type="evidence" value="ECO:0007669"/>
    <property type="project" value="UniProtKB-EC"/>
</dbReference>
<comment type="cofactor">
    <cofactor evidence="2">
        <name>Zn(2+)</name>
        <dbReference type="ChEBI" id="CHEBI:29105"/>
    </cofactor>
</comment>
<name>A0A3D8SVB1_9EURO</name>
<keyword evidence="8" id="KW-0255">Endonuclease</keyword>
<feature type="compositionally biased region" description="Basic and acidic residues" evidence="11">
    <location>
        <begin position="1017"/>
        <end position="1032"/>
    </location>
</feature>
<comment type="caution">
    <text evidence="14">The sequence shown here is derived from an EMBL/GenBank/DDBJ whole genome shotgun (WGS) entry which is preliminary data.</text>
</comment>
<accession>A0A3D8SVB1</accession>
<sequence length="1082" mass="120799">MKFYYQILTTPTADTPGSALLLHFPEKRYLFGQIAEGFQRSCTENGTKLTNVSDIFLSGRMGWDINGGLIGLILTSADARISSREAHEAVVREKKANRLKQGDRNKVQVNVDGEDMEHDLTVHGARNLAHTLATARRFVFRRGLPVFTKEYDAESVSKRLGTNPSDPFEKPTFSDENIKVWVMPVSPYSTTSRSQSPRKRSLDEFREDTPGLAEVEQQAKEQMVRQAVVADMFNSSWTLDSLEETRLVDVKMPAQIFVRNPETKDLDKYTGPLPGGDEEVPEMTVLVRKPWPGATTARIPTTKPCDESLCYIIKNHDMRGKFDNKKAVALNVKQGPDFGALTRGEAVTATDGKLVTPDMVLEPSKPGKGLAVMDLPTPEYVESLLNRPEWKSPAVASNLTAFFWILGPGVGDHPRLREFVASMPEAKHIVSSTDYCPNYLTMQSVATSATRMAYIRPDNYKIPRWDSRVVPQTSSEDHMHVDSDSKPPFEPAKPGLIVNMEPQFKLSLEEVRTGGLSPHHVLRKMPASAVRRAVLINKKLRHPLRNEKIQQFQRNLPGADAEIITLGTGSSAPSKYRNVSSTLVYVPDQGYYLLDCGEGTLGQLKRLFSPGELQEVLKNLRLVWVSHLHADHHLGTVSVLKAWYEANYPGGVPQSSEIEMDMAKVLEEKRLFLVSDAMMVEWLEEYAGVEDFGFGKLIPLAALPHRTIGGNLQTSFIYRHCRADGSFPGRESEDKKPAETECGFNSQWKYTSKMLCEATGLSDLLTTYVSHCRGAMAVSLVFPDGFKVSFSGDCRPSPSFAAIGKDSTVLIHEATFSDDMVGSAVAKRHSTSGEAIEIGRKMRARSILLTHFSQRYQKVVYFDQPKDLLDDKTVHRREFRAHKALLQNEVADEARAAAAAAAEERTTDIPLENDIEAQEDIAAEDFEAFDSEPETPPPAIVPIVAAFDHMRVRVGDMYTLEQYAPAIERLFDILERANRVEQNEAREKRKLEVEANGKRKELKRARAYQVKQAQMTKEQKAKARAEKAERMSRSPSPIRSLNQSPSPSGSPENTVSIWDAPESEPGWTSESESDNGAETKQP</sequence>
<evidence type="ECO:0000313" key="15">
    <source>
        <dbReference type="Proteomes" id="UP000256690"/>
    </source>
</evidence>
<evidence type="ECO:0000256" key="10">
    <source>
        <dbReference type="ARBA" id="ARBA00022833"/>
    </source>
</evidence>
<dbReference type="InterPro" id="IPR036866">
    <property type="entry name" value="RibonucZ/Hydroxyglut_hydro"/>
</dbReference>
<feature type="compositionally biased region" description="Polar residues" evidence="11">
    <location>
        <begin position="1066"/>
        <end position="1082"/>
    </location>
</feature>
<evidence type="ECO:0000259" key="12">
    <source>
        <dbReference type="Pfam" id="PF00753"/>
    </source>
</evidence>
<dbReference type="Gene3D" id="3.60.15.10">
    <property type="entry name" value="Ribonuclease Z/Hydroxyacylglutathione hydrolase-like"/>
    <property type="match status" value="2"/>
</dbReference>